<accession>A0A161LIB8</accession>
<dbReference type="EMBL" id="BDCR01000001">
    <property type="protein sequence ID" value="GAT62106.1"/>
    <property type="molecule type" value="Genomic_DNA"/>
</dbReference>
<keyword evidence="4" id="KW-0804">Transcription</keyword>
<evidence type="ECO:0000313" key="8">
    <source>
        <dbReference type="Proteomes" id="UP000076586"/>
    </source>
</evidence>
<dbReference type="NCBIfam" id="TIGR02985">
    <property type="entry name" value="Sig70_bacteroi1"/>
    <property type="match status" value="1"/>
</dbReference>
<dbReference type="Proteomes" id="UP000076586">
    <property type="component" value="Unassembled WGS sequence"/>
</dbReference>
<evidence type="ECO:0000256" key="1">
    <source>
        <dbReference type="ARBA" id="ARBA00010641"/>
    </source>
</evidence>
<organism evidence="7 8">
    <name type="scientific">Paludibacter jiangxiensis</name>
    <dbReference type="NCBI Taxonomy" id="681398"/>
    <lineage>
        <taxon>Bacteria</taxon>
        <taxon>Pseudomonadati</taxon>
        <taxon>Bacteroidota</taxon>
        <taxon>Bacteroidia</taxon>
        <taxon>Bacteroidales</taxon>
        <taxon>Paludibacteraceae</taxon>
        <taxon>Paludibacter</taxon>
    </lineage>
</organism>
<dbReference type="InterPro" id="IPR013325">
    <property type="entry name" value="RNA_pol_sigma_r2"/>
</dbReference>
<comment type="similarity">
    <text evidence="1">Belongs to the sigma-70 factor family. ECF subfamily.</text>
</comment>
<dbReference type="GO" id="GO:0003677">
    <property type="term" value="F:DNA binding"/>
    <property type="evidence" value="ECO:0007669"/>
    <property type="project" value="InterPro"/>
</dbReference>
<proteinExistence type="inferred from homology"/>
<dbReference type="Gene3D" id="1.10.1740.10">
    <property type="match status" value="1"/>
</dbReference>
<dbReference type="InterPro" id="IPR007627">
    <property type="entry name" value="RNA_pol_sigma70_r2"/>
</dbReference>
<dbReference type="InterPro" id="IPR014284">
    <property type="entry name" value="RNA_pol_sigma-70_dom"/>
</dbReference>
<sequence>MLDELLLLSKIRNNDLKAFEKLFRNYYDPLCRYANSYLNNMPVAEEIVQDLFFLLWKEREELQIRLSLKSYLYQATRNRAFHYLKHAQIEENYREKAMGGFIEHGNPTPVDELEYKELEAQFTLSLKRMPERQRKIFCMSRFDGKKYSEIAQELSVSVKTVEAEMTKALALLRKDLKQFSNTQTSA</sequence>
<protein>
    <submittedName>
        <fullName evidence="7">RNA polymerase sigma-70 factor, ECF subfamily</fullName>
    </submittedName>
</protein>
<dbReference type="Pfam" id="PF04542">
    <property type="entry name" value="Sigma70_r2"/>
    <property type="match status" value="1"/>
</dbReference>
<dbReference type="InterPro" id="IPR039425">
    <property type="entry name" value="RNA_pol_sigma-70-like"/>
</dbReference>
<evidence type="ECO:0000313" key="7">
    <source>
        <dbReference type="EMBL" id="GAT62106.1"/>
    </source>
</evidence>
<dbReference type="Gene3D" id="1.10.10.10">
    <property type="entry name" value="Winged helix-like DNA-binding domain superfamily/Winged helix DNA-binding domain"/>
    <property type="match status" value="1"/>
</dbReference>
<reference evidence="8" key="2">
    <citation type="journal article" date="2017" name="Genome Announc.">
        <title>Draft genome sequence of Paludibacter jiangxiensis NM7(T), a propionate-producing fermentative bacterium.</title>
        <authorList>
            <person name="Qiu Y.-L."/>
            <person name="Tourlousse D.M."/>
            <person name="Matsuura N."/>
            <person name="Ohashi A."/>
            <person name="Sekiguchi Y."/>
        </authorList>
    </citation>
    <scope>NUCLEOTIDE SEQUENCE [LARGE SCALE GENOMIC DNA]</scope>
    <source>
        <strain evidence="8">NM7</strain>
    </source>
</reference>
<dbReference type="InterPro" id="IPR036388">
    <property type="entry name" value="WH-like_DNA-bd_sf"/>
</dbReference>
<evidence type="ECO:0000256" key="4">
    <source>
        <dbReference type="ARBA" id="ARBA00023163"/>
    </source>
</evidence>
<dbReference type="SUPFAM" id="SSF88659">
    <property type="entry name" value="Sigma3 and sigma4 domains of RNA polymerase sigma factors"/>
    <property type="match status" value="1"/>
</dbReference>
<evidence type="ECO:0000259" key="6">
    <source>
        <dbReference type="Pfam" id="PF08281"/>
    </source>
</evidence>
<evidence type="ECO:0000259" key="5">
    <source>
        <dbReference type="Pfam" id="PF04542"/>
    </source>
</evidence>
<dbReference type="RefSeq" id="WP_068702724.1">
    <property type="nucleotide sequence ID" value="NZ_BDCR01000001.1"/>
</dbReference>
<dbReference type="AlphaFoldDB" id="A0A161LIB8"/>
<name>A0A161LIB8_9BACT</name>
<dbReference type="OrthoDB" id="9782991at2"/>
<dbReference type="PANTHER" id="PTHR43133:SF46">
    <property type="entry name" value="RNA POLYMERASE SIGMA-70 FACTOR ECF SUBFAMILY"/>
    <property type="match status" value="1"/>
</dbReference>
<comment type="caution">
    <text evidence="7">The sequence shown here is derived from an EMBL/GenBank/DDBJ whole genome shotgun (WGS) entry which is preliminary data.</text>
</comment>
<reference evidence="8" key="1">
    <citation type="submission" date="2016-04" db="EMBL/GenBank/DDBJ databases">
        <title>Draft genome sequence of Paludibacter jiangxiensis strain NM7.</title>
        <authorList>
            <person name="Qiu Y."/>
            <person name="Matsuura N."/>
            <person name="Ohashi A."/>
            <person name="Tourlousse M.D."/>
            <person name="Sekiguchi Y."/>
        </authorList>
    </citation>
    <scope>NUCLEOTIDE SEQUENCE [LARGE SCALE GENOMIC DNA]</scope>
    <source>
        <strain evidence="8">NM7</strain>
    </source>
</reference>
<evidence type="ECO:0000256" key="3">
    <source>
        <dbReference type="ARBA" id="ARBA00023082"/>
    </source>
</evidence>
<dbReference type="STRING" id="681398.PJIAN_1696"/>
<dbReference type="CDD" id="cd06171">
    <property type="entry name" value="Sigma70_r4"/>
    <property type="match status" value="1"/>
</dbReference>
<dbReference type="Pfam" id="PF08281">
    <property type="entry name" value="Sigma70_r4_2"/>
    <property type="match status" value="1"/>
</dbReference>
<dbReference type="PANTHER" id="PTHR43133">
    <property type="entry name" value="RNA POLYMERASE ECF-TYPE SIGMA FACTO"/>
    <property type="match status" value="1"/>
</dbReference>
<gene>
    <name evidence="7" type="ORF">PJIAN_1696</name>
</gene>
<keyword evidence="2" id="KW-0805">Transcription regulation</keyword>
<dbReference type="SUPFAM" id="SSF88946">
    <property type="entry name" value="Sigma2 domain of RNA polymerase sigma factors"/>
    <property type="match status" value="1"/>
</dbReference>
<feature type="domain" description="RNA polymerase sigma factor 70 region 4 type 2" evidence="6">
    <location>
        <begin position="124"/>
        <end position="172"/>
    </location>
</feature>
<keyword evidence="8" id="KW-1185">Reference proteome</keyword>
<keyword evidence="3" id="KW-0731">Sigma factor</keyword>
<dbReference type="InterPro" id="IPR013324">
    <property type="entry name" value="RNA_pol_sigma_r3/r4-like"/>
</dbReference>
<dbReference type="NCBIfam" id="TIGR02937">
    <property type="entry name" value="sigma70-ECF"/>
    <property type="match status" value="1"/>
</dbReference>
<feature type="domain" description="RNA polymerase sigma-70 region 2" evidence="5">
    <location>
        <begin position="22"/>
        <end position="87"/>
    </location>
</feature>
<dbReference type="GO" id="GO:0006352">
    <property type="term" value="P:DNA-templated transcription initiation"/>
    <property type="evidence" value="ECO:0007669"/>
    <property type="project" value="InterPro"/>
</dbReference>
<evidence type="ECO:0000256" key="2">
    <source>
        <dbReference type="ARBA" id="ARBA00023015"/>
    </source>
</evidence>
<dbReference type="InterPro" id="IPR013249">
    <property type="entry name" value="RNA_pol_sigma70_r4_t2"/>
</dbReference>
<dbReference type="InterPro" id="IPR014327">
    <property type="entry name" value="RNA_pol_sigma70_bacteroid"/>
</dbReference>
<dbReference type="GO" id="GO:0016987">
    <property type="term" value="F:sigma factor activity"/>
    <property type="evidence" value="ECO:0007669"/>
    <property type="project" value="UniProtKB-KW"/>
</dbReference>